<gene>
    <name evidence="1" type="ORF">L484_009465</name>
</gene>
<keyword evidence="2" id="KW-1185">Reference proteome</keyword>
<evidence type="ECO:0000313" key="1">
    <source>
        <dbReference type="EMBL" id="EXC14809.1"/>
    </source>
</evidence>
<dbReference type="PANTHER" id="PTHR47868:SF2">
    <property type="entry name" value="OS05G0457700 PROTEIN"/>
    <property type="match status" value="1"/>
</dbReference>
<proteinExistence type="predicted"/>
<dbReference type="GO" id="GO:0005739">
    <property type="term" value="C:mitochondrion"/>
    <property type="evidence" value="ECO:0007669"/>
    <property type="project" value="TreeGrafter"/>
</dbReference>
<dbReference type="STRING" id="981085.W9RWQ1"/>
<dbReference type="AlphaFoldDB" id="W9RWQ1"/>
<reference evidence="2" key="1">
    <citation type="submission" date="2013-01" db="EMBL/GenBank/DDBJ databases">
        <title>Draft Genome Sequence of a Mulberry Tree, Morus notabilis C.K. Schneid.</title>
        <authorList>
            <person name="He N."/>
            <person name="Zhao S."/>
        </authorList>
    </citation>
    <scope>NUCLEOTIDE SEQUENCE</scope>
</reference>
<dbReference type="Proteomes" id="UP000030645">
    <property type="component" value="Unassembled WGS sequence"/>
</dbReference>
<sequence length="102" mass="11309">MKSALQKPEGLYRRALELLKAPPLDTEGAEAKVARSDIIALARGGYAEVLCVQQNRKDQGQEMKSWAEAAWRNRRLSLAEALAISEESSKTLVIDTRISRAL</sequence>
<accession>W9RWQ1</accession>
<organism evidence="1 2">
    <name type="scientific">Morus notabilis</name>
    <dbReference type="NCBI Taxonomy" id="981085"/>
    <lineage>
        <taxon>Eukaryota</taxon>
        <taxon>Viridiplantae</taxon>
        <taxon>Streptophyta</taxon>
        <taxon>Embryophyta</taxon>
        <taxon>Tracheophyta</taxon>
        <taxon>Spermatophyta</taxon>
        <taxon>Magnoliopsida</taxon>
        <taxon>eudicotyledons</taxon>
        <taxon>Gunneridae</taxon>
        <taxon>Pentapetalae</taxon>
        <taxon>rosids</taxon>
        <taxon>fabids</taxon>
        <taxon>Rosales</taxon>
        <taxon>Moraceae</taxon>
        <taxon>Moreae</taxon>
        <taxon>Morus</taxon>
    </lineage>
</organism>
<protein>
    <submittedName>
        <fullName evidence="1">Uncharacterized protein</fullName>
    </submittedName>
</protein>
<dbReference type="eggNOG" id="ENOG502QSKK">
    <property type="taxonomic scope" value="Eukaryota"/>
</dbReference>
<dbReference type="EMBL" id="KE345769">
    <property type="protein sequence ID" value="EXC14809.1"/>
    <property type="molecule type" value="Genomic_DNA"/>
</dbReference>
<dbReference type="PANTHER" id="PTHR47868">
    <property type="entry name" value="OS05G0457700 PROTEIN"/>
    <property type="match status" value="1"/>
</dbReference>
<evidence type="ECO:0000313" key="2">
    <source>
        <dbReference type="Proteomes" id="UP000030645"/>
    </source>
</evidence>
<name>W9RWQ1_9ROSA</name>